<proteinExistence type="predicted"/>
<feature type="compositionally biased region" description="Acidic residues" evidence="1">
    <location>
        <begin position="409"/>
        <end position="421"/>
    </location>
</feature>
<accession>A0ABZ1CYD3</accession>
<feature type="compositionally biased region" description="Polar residues" evidence="1">
    <location>
        <begin position="456"/>
        <end position="468"/>
    </location>
</feature>
<feature type="compositionally biased region" description="Polar residues" evidence="1">
    <location>
        <begin position="341"/>
        <end position="357"/>
    </location>
</feature>
<gene>
    <name evidence="2" type="ORF">IL334_003731</name>
</gene>
<dbReference type="Proteomes" id="UP001329825">
    <property type="component" value="Chromosome 4"/>
</dbReference>
<feature type="region of interest" description="Disordered" evidence="1">
    <location>
        <begin position="1"/>
        <end position="81"/>
    </location>
</feature>
<keyword evidence="3" id="KW-1185">Reference proteome</keyword>
<evidence type="ECO:0008006" key="4">
    <source>
        <dbReference type="Google" id="ProtNLM"/>
    </source>
</evidence>
<feature type="compositionally biased region" description="Pro residues" evidence="1">
    <location>
        <begin position="609"/>
        <end position="627"/>
    </location>
</feature>
<feature type="compositionally biased region" description="Polar residues" evidence="1">
    <location>
        <begin position="58"/>
        <end position="73"/>
    </location>
</feature>
<feature type="compositionally biased region" description="Low complexity" evidence="1">
    <location>
        <begin position="25"/>
        <end position="57"/>
    </location>
</feature>
<feature type="compositionally biased region" description="Polar residues" evidence="1">
    <location>
        <begin position="691"/>
        <end position="701"/>
    </location>
</feature>
<evidence type="ECO:0000313" key="3">
    <source>
        <dbReference type="Proteomes" id="UP001329825"/>
    </source>
</evidence>
<dbReference type="PANTHER" id="PTHR35140:SF1">
    <property type="entry name" value="MITOTIC CHECK POINT PROTEIN BFA1"/>
    <property type="match status" value="1"/>
</dbReference>
<dbReference type="GeneID" id="87955862"/>
<feature type="compositionally biased region" description="Polar residues" evidence="1">
    <location>
        <begin position="660"/>
        <end position="674"/>
    </location>
</feature>
<feature type="region of interest" description="Disordered" evidence="1">
    <location>
        <begin position="328"/>
        <end position="705"/>
    </location>
</feature>
<protein>
    <recommendedName>
        <fullName evidence="4">GTPase activator</fullName>
    </recommendedName>
</protein>
<feature type="compositionally biased region" description="Polar residues" evidence="1">
    <location>
        <begin position="564"/>
        <end position="579"/>
    </location>
</feature>
<feature type="compositionally biased region" description="Polar residues" evidence="1">
    <location>
        <begin position="269"/>
        <end position="290"/>
    </location>
</feature>
<name>A0ABZ1CYD3_9TREE</name>
<dbReference type="PANTHER" id="PTHR35140">
    <property type="entry name" value="MITOTIC CHECK POINT PROTEIN BFA1"/>
    <property type="match status" value="1"/>
</dbReference>
<feature type="region of interest" description="Disordered" evidence="1">
    <location>
        <begin position="773"/>
        <end position="841"/>
    </location>
</feature>
<evidence type="ECO:0000256" key="1">
    <source>
        <dbReference type="SAM" id="MobiDB-lite"/>
    </source>
</evidence>
<feature type="compositionally biased region" description="Basic residues" evidence="1">
    <location>
        <begin position="823"/>
        <end position="841"/>
    </location>
</feature>
<sequence>MSPVPPPAGAFVPSDDWTEDTSFDLSPAAHQLALPSSSSPSSSSTSSHSHRSQSSISNGRQHTSSPLRQSYTGKGTLKLKKREDLQELLIDDNDDFDFDFDTPQHEHFPPPPSTLLSFKQPPLQQRSRPRTSTTSTASISSSHLTRTVIGSGPTGIGTITKLGTTGNAIGPKSSSMNGTVKARALAIEKSWEADVDFDNIPNLQDPHQPSVHNRRGTIKRLTLSPPRKGFMPPPDALDELGFDLDGEDEDQATLKAGATIKAMLPPARKQSQNQAQGNHSTTKSKQFLPTPSTPPAQDPDSLELGLELGLELESDFALPLNLTNLTLATQPKQTSKRNSRPRSSNASTANTESWDSPNNKKHWDWGSEDSPGHGNASNKRRSETSATSMSDALPETPKEIVKGKHIIEPDPDLEGEEDDMELGLVLPSPTFFSNQRSKELNSILDKKRKPQFAPQPLNNHPQKQNNETSGKHGDDSFEDGLVLDGPGVELSKHRLREKKRARDIYPPSTIKRGTIPPPTTTTTKSVAKEREKAWEKQREQGWGRLNQLPPATATPLSSARERTQFSLRSNSASAMTLLNNAPKRSDSPALTGREKESIRSRSGQIHTMLPPPLPPTASIPVPAPPSQSQPTPSSSSRLRHQKSHYHIAPPQSPSLARKQSLASLQDALASTSTADRPFTPLETPRYHGSASRLTMPTSSSRAKTRPPITSIFPMIKNEIPTPSSSASSMSSIANHIPTYSRRGFGQEGNSKIVDLPKRHKNWGDGTELDSIDDLTIDDEPNTIKGMNGIGSGKPSRKAHEQTSHQTNRMLPPAKLAPVDQSEKRKKSGSATTTKRRNRKPGLIKHFGVADKKKVVGEMTWNPSTLRWEGNESILHDFDTISSSARPALITHYTGSSVGGLSSPVGVTPAPRIVGDMQFDPIQMKWVSILSPEDDEPDPFEGMADDEDDDFNGGGGNTITRSIGRKLVTVGNINHGIMGGGGIGGTSLYASSNWTSRLTSLTSESSSISSSTNTNIPSSTWDSNENVSLVSDELWKECKDAEERHKKEMKGWIMKSPSGSIELKEKERREEKRLWEIRHLAMKS</sequence>
<feature type="compositionally biased region" description="Basic and acidic residues" evidence="1">
    <location>
        <begin position="396"/>
        <end position="408"/>
    </location>
</feature>
<reference evidence="2 3" key="1">
    <citation type="submission" date="2024-01" db="EMBL/GenBank/DDBJ databases">
        <title>Comparative genomics of Cryptococcus and Kwoniella reveals pathogenesis evolution and contrasting modes of karyotype evolution via chromosome fusion or intercentromeric recombination.</title>
        <authorList>
            <person name="Coelho M.A."/>
            <person name="David-Palma M."/>
            <person name="Shea T."/>
            <person name="Bowers K."/>
            <person name="McGinley-Smith S."/>
            <person name="Mohammad A.W."/>
            <person name="Gnirke A."/>
            <person name="Yurkov A.M."/>
            <person name="Nowrousian M."/>
            <person name="Sun S."/>
            <person name="Cuomo C.A."/>
            <person name="Heitman J."/>
        </authorList>
    </citation>
    <scope>NUCLEOTIDE SEQUENCE [LARGE SCALE GENOMIC DNA]</scope>
    <source>
        <strain evidence="2">CBS 11374</strain>
    </source>
</reference>
<feature type="compositionally biased region" description="Low complexity" evidence="1">
    <location>
        <begin position="130"/>
        <end position="152"/>
    </location>
</feature>
<feature type="region of interest" description="Disordered" evidence="1">
    <location>
        <begin position="266"/>
        <end position="301"/>
    </location>
</feature>
<dbReference type="InterPro" id="IPR034586">
    <property type="entry name" value="Bfa1/Byr4"/>
</dbReference>
<feature type="compositionally biased region" description="Polar residues" evidence="1">
    <location>
        <begin position="114"/>
        <end position="125"/>
    </location>
</feature>
<evidence type="ECO:0000313" key="2">
    <source>
        <dbReference type="EMBL" id="WRT66768.1"/>
    </source>
</evidence>
<feature type="compositionally biased region" description="Basic and acidic residues" evidence="1">
    <location>
        <begin position="526"/>
        <end position="541"/>
    </location>
</feature>
<organism evidence="2 3">
    <name type="scientific">Kwoniella shivajii</name>
    <dbReference type="NCBI Taxonomy" id="564305"/>
    <lineage>
        <taxon>Eukaryota</taxon>
        <taxon>Fungi</taxon>
        <taxon>Dikarya</taxon>
        <taxon>Basidiomycota</taxon>
        <taxon>Agaricomycotina</taxon>
        <taxon>Tremellomycetes</taxon>
        <taxon>Tremellales</taxon>
        <taxon>Cryptococcaceae</taxon>
        <taxon>Kwoniella</taxon>
    </lineage>
</organism>
<dbReference type="RefSeq" id="XP_062791508.1">
    <property type="nucleotide sequence ID" value="XM_062935457.1"/>
</dbReference>
<feature type="region of interest" description="Disordered" evidence="1">
    <location>
        <begin position="96"/>
        <end position="152"/>
    </location>
</feature>
<dbReference type="EMBL" id="CP141884">
    <property type="protein sequence ID" value="WRT66768.1"/>
    <property type="molecule type" value="Genomic_DNA"/>
</dbReference>